<dbReference type="Pfam" id="PF00583">
    <property type="entry name" value="Acetyltransf_1"/>
    <property type="match status" value="1"/>
</dbReference>
<gene>
    <name evidence="4" type="ORF">F2Y51_22100</name>
    <name evidence="3" type="ORF">F2Y58_23260</name>
</gene>
<sequence length="164" mass="18867">MIEIGTYSAYDRDEVIALVLHCQNDGTRPLVSVEDQPELLRIKEEYIDGGGNFWVAKENGKVAGTIGLMNKGNGLCILKKFFVYEPYRGRPHNLGRQLYSLFLEFARTHGFSKVILDTPKNTDRAHLFYEKAGFKKIDKEELPVEYDYPYDDSDFFCLTLNGRQ</sequence>
<dbReference type="RefSeq" id="WP_130054593.1">
    <property type="nucleotide sequence ID" value="NZ_BAABYF010000001.1"/>
</dbReference>
<dbReference type="PROSITE" id="PS51186">
    <property type="entry name" value="GNAT"/>
    <property type="match status" value="1"/>
</dbReference>
<comment type="caution">
    <text evidence="4">The sequence shown here is derived from an EMBL/GenBank/DDBJ whole genome shotgun (WGS) entry which is preliminary data.</text>
</comment>
<evidence type="ECO:0000259" key="2">
    <source>
        <dbReference type="PROSITE" id="PS51186"/>
    </source>
</evidence>
<dbReference type="InterPro" id="IPR000182">
    <property type="entry name" value="GNAT_dom"/>
</dbReference>
<dbReference type="PANTHER" id="PTHR13947:SF37">
    <property type="entry name" value="LD18367P"/>
    <property type="match status" value="1"/>
</dbReference>
<reference evidence="5 6" key="1">
    <citation type="journal article" date="2019" name="Nat. Med.">
        <title>A library of human gut bacterial isolates paired with longitudinal multiomics data enables mechanistic microbiome research.</title>
        <authorList>
            <person name="Poyet M."/>
            <person name="Groussin M."/>
            <person name="Gibbons S.M."/>
            <person name="Avila-Pacheco J."/>
            <person name="Jiang X."/>
            <person name="Kearney S.M."/>
            <person name="Perrotta A.R."/>
            <person name="Berdy B."/>
            <person name="Zhao S."/>
            <person name="Lieberman T.D."/>
            <person name="Swanson P.K."/>
            <person name="Smith M."/>
            <person name="Roesemann S."/>
            <person name="Alexander J.E."/>
            <person name="Rich S.A."/>
            <person name="Livny J."/>
            <person name="Vlamakis H."/>
            <person name="Clish C."/>
            <person name="Bullock K."/>
            <person name="Deik A."/>
            <person name="Scott J."/>
            <person name="Pierce K.A."/>
            <person name="Xavier R.J."/>
            <person name="Alm E.J."/>
        </authorList>
    </citation>
    <scope>NUCLEOTIDE SEQUENCE [LARGE SCALE GENOMIC DNA]</scope>
    <source>
        <strain evidence="3 6">BIOML-A1</strain>
        <strain evidence="4 5">BIOML-A4</strain>
    </source>
</reference>
<dbReference type="GO" id="GO:0008080">
    <property type="term" value="F:N-acetyltransferase activity"/>
    <property type="evidence" value="ECO:0007669"/>
    <property type="project" value="InterPro"/>
</dbReference>
<dbReference type="Proteomes" id="UP000481616">
    <property type="component" value="Unassembled WGS sequence"/>
</dbReference>
<name>A0A4Q5HL39_9BACT</name>
<proteinExistence type="predicted"/>
<protein>
    <submittedName>
        <fullName evidence="4">GNAT family N-acetyltransferase</fullName>
    </submittedName>
</protein>
<keyword evidence="1 4" id="KW-0808">Transferase</keyword>
<organism evidence="4 5">
    <name type="scientific">Phocaeicola dorei</name>
    <dbReference type="NCBI Taxonomy" id="357276"/>
    <lineage>
        <taxon>Bacteria</taxon>
        <taxon>Pseudomonadati</taxon>
        <taxon>Bacteroidota</taxon>
        <taxon>Bacteroidia</taxon>
        <taxon>Bacteroidales</taxon>
        <taxon>Bacteroidaceae</taxon>
        <taxon>Phocaeicola</taxon>
    </lineage>
</organism>
<dbReference type="Proteomes" id="UP000441162">
    <property type="component" value="Unassembled WGS sequence"/>
</dbReference>
<dbReference type="CDD" id="cd04301">
    <property type="entry name" value="NAT_SF"/>
    <property type="match status" value="1"/>
</dbReference>
<dbReference type="Gene3D" id="3.40.630.30">
    <property type="match status" value="1"/>
</dbReference>
<accession>A0A4Q5HL39</accession>
<dbReference type="SUPFAM" id="SSF55729">
    <property type="entry name" value="Acyl-CoA N-acyltransferases (Nat)"/>
    <property type="match status" value="1"/>
</dbReference>
<feature type="domain" description="N-acetyltransferase" evidence="2">
    <location>
        <begin position="2"/>
        <end position="151"/>
    </location>
</feature>
<dbReference type="InterPro" id="IPR016181">
    <property type="entry name" value="Acyl_CoA_acyltransferase"/>
</dbReference>
<evidence type="ECO:0000313" key="6">
    <source>
        <dbReference type="Proteomes" id="UP000481616"/>
    </source>
</evidence>
<dbReference type="AlphaFoldDB" id="A0A4Q5HL39"/>
<evidence type="ECO:0000313" key="3">
    <source>
        <dbReference type="EMBL" id="KAA5391784.1"/>
    </source>
</evidence>
<dbReference type="EMBL" id="VVZA01000034">
    <property type="protein sequence ID" value="KAA5401380.1"/>
    <property type="molecule type" value="Genomic_DNA"/>
</dbReference>
<evidence type="ECO:0000313" key="5">
    <source>
        <dbReference type="Proteomes" id="UP000441162"/>
    </source>
</evidence>
<dbReference type="EMBL" id="VVYY01000038">
    <property type="protein sequence ID" value="KAA5391784.1"/>
    <property type="molecule type" value="Genomic_DNA"/>
</dbReference>
<dbReference type="InterPro" id="IPR050769">
    <property type="entry name" value="NAT_camello-type"/>
</dbReference>
<dbReference type="PANTHER" id="PTHR13947">
    <property type="entry name" value="GNAT FAMILY N-ACETYLTRANSFERASE"/>
    <property type="match status" value="1"/>
</dbReference>
<evidence type="ECO:0000256" key="1">
    <source>
        <dbReference type="ARBA" id="ARBA00022679"/>
    </source>
</evidence>
<evidence type="ECO:0000313" key="4">
    <source>
        <dbReference type="EMBL" id="KAA5401380.1"/>
    </source>
</evidence>